<evidence type="ECO:0000313" key="3">
    <source>
        <dbReference type="EMBL" id="MPM66811.1"/>
    </source>
</evidence>
<accession>A0A645BQE6</accession>
<dbReference type="Pfam" id="PF00625">
    <property type="entry name" value="Guanylate_kin"/>
    <property type="match status" value="1"/>
</dbReference>
<dbReference type="PANTHER" id="PTHR23117:SF13">
    <property type="entry name" value="GUANYLATE KINASE"/>
    <property type="match status" value="1"/>
</dbReference>
<keyword evidence="3" id="KW-0418">Kinase</keyword>
<dbReference type="InterPro" id="IPR008145">
    <property type="entry name" value="GK/Ca_channel_bsu"/>
</dbReference>
<sequence length="80" mass="9190">MSELKTRLIGRGTESAEAVERRFETAYKELDYVNKYDYVVVNDILDLAIARVEHILSAERCRSVRNGELIEKLMGGRSEL</sequence>
<gene>
    <name evidence="3" type="primary">gmk_27</name>
    <name evidence="3" type="ORF">SDC9_113723</name>
</gene>
<evidence type="ECO:0000256" key="1">
    <source>
        <dbReference type="ARBA" id="ARBA00022679"/>
    </source>
</evidence>
<evidence type="ECO:0000259" key="2">
    <source>
        <dbReference type="Pfam" id="PF00625"/>
    </source>
</evidence>
<protein>
    <submittedName>
        <fullName evidence="3">Guanylate kinase</fullName>
        <ecNumber evidence="3">2.7.4.8</ecNumber>
    </submittedName>
</protein>
<dbReference type="SUPFAM" id="SSF52540">
    <property type="entry name" value="P-loop containing nucleoside triphosphate hydrolases"/>
    <property type="match status" value="1"/>
</dbReference>
<dbReference type="Gene3D" id="3.40.50.300">
    <property type="entry name" value="P-loop containing nucleotide triphosphate hydrolases"/>
    <property type="match status" value="1"/>
</dbReference>
<dbReference type="AlphaFoldDB" id="A0A645BQE6"/>
<name>A0A645BQE6_9ZZZZ</name>
<dbReference type="PANTHER" id="PTHR23117">
    <property type="entry name" value="GUANYLATE KINASE-RELATED"/>
    <property type="match status" value="1"/>
</dbReference>
<comment type="caution">
    <text evidence="3">The sequence shown here is derived from an EMBL/GenBank/DDBJ whole genome shotgun (WGS) entry which is preliminary data.</text>
</comment>
<dbReference type="EC" id="2.7.4.8" evidence="3"/>
<keyword evidence="1 3" id="KW-0808">Transferase</keyword>
<dbReference type="GO" id="GO:0004385">
    <property type="term" value="F:GMP kinase activity"/>
    <property type="evidence" value="ECO:0007669"/>
    <property type="project" value="UniProtKB-EC"/>
</dbReference>
<dbReference type="EMBL" id="VSSQ01021310">
    <property type="protein sequence ID" value="MPM66811.1"/>
    <property type="molecule type" value="Genomic_DNA"/>
</dbReference>
<reference evidence="3" key="1">
    <citation type="submission" date="2019-08" db="EMBL/GenBank/DDBJ databases">
        <authorList>
            <person name="Kucharzyk K."/>
            <person name="Murdoch R.W."/>
            <person name="Higgins S."/>
            <person name="Loffler F."/>
        </authorList>
    </citation>
    <scope>NUCLEOTIDE SEQUENCE</scope>
</reference>
<proteinExistence type="predicted"/>
<feature type="domain" description="Guanylate kinase/L-type calcium channel beta subunit" evidence="2">
    <location>
        <begin position="3"/>
        <end position="58"/>
    </location>
</feature>
<organism evidence="3">
    <name type="scientific">bioreactor metagenome</name>
    <dbReference type="NCBI Taxonomy" id="1076179"/>
    <lineage>
        <taxon>unclassified sequences</taxon>
        <taxon>metagenomes</taxon>
        <taxon>ecological metagenomes</taxon>
    </lineage>
</organism>
<dbReference type="InterPro" id="IPR027417">
    <property type="entry name" value="P-loop_NTPase"/>
</dbReference>
<dbReference type="GO" id="GO:0005829">
    <property type="term" value="C:cytosol"/>
    <property type="evidence" value="ECO:0007669"/>
    <property type="project" value="TreeGrafter"/>
</dbReference>